<feature type="transmembrane region" description="Helical" evidence="13">
    <location>
        <begin position="12"/>
        <end position="33"/>
    </location>
</feature>
<keyword evidence="12" id="KW-0175">Coiled coil</keyword>
<dbReference type="Pfam" id="PF02518">
    <property type="entry name" value="HATPase_c"/>
    <property type="match status" value="1"/>
</dbReference>
<dbReference type="GO" id="GO:0000155">
    <property type="term" value="F:phosphorelay sensor kinase activity"/>
    <property type="evidence" value="ECO:0007669"/>
    <property type="project" value="InterPro"/>
</dbReference>
<evidence type="ECO:0000259" key="14">
    <source>
        <dbReference type="PROSITE" id="PS50109"/>
    </source>
</evidence>
<dbReference type="InterPro" id="IPR003594">
    <property type="entry name" value="HATPase_dom"/>
</dbReference>
<dbReference type="SMART" id="SM00304">
    <property type="entry name" value="HAMP"/>
    <property type="match status" value="1"/>
</dbReference>
<feature type="domain" description="Histidine kinase" evidence="14">
    <location>
        <begin position="428"/>
        <end position="677"/>
    </location>
</feature>
<keyword evidence="10" id="KW-0902">Two-component regulatory system</keyword>
<dbReference type="Pfam" id="PF02743">
    <property type="entry name" value="dCache_1"/>
    <property type="match status" value="1"/>
</dbReference>
<dbReference type="InterPro" id="IPR003661">
    <property type="entry name" value="HisK_dim/P_dom"/>
</dbReference>
<evidence type="ECO:0000259" key="15">
    <source>
        <dbReference type="PROSITE" id="PS50885"/>
    </source>
</evidence>
<accession>A0A0F5YKJ2</accession>
<evidence type="ECO:0000256" key="6">
    <source>
        <dbReference type="ARBA" id="ARBA00022679"/>
    </source>
</evidence>
<dbReference type="EC" id="2.7.13.3" evidence="3"/>
<gene>
    <name evidence="16" type="ORF">WN50_07450</name>
</gene>
<evidence type="ECO:0000313" key="16">
    <source>
        <dbReference type="EMBL" id="KKD38695.1"/>
    </source>
</evidence>
<dbReference type="Gene3D" id="3.30.565.10">
    <property type="entry name" value="Histidine kinase-like ATPase, C-terminal domain"/>
    <property type="match status" value="1"/>
</dbReference>
<keyword evidence="11 13" id="KW-0472">Membrane</keyword>
<comment type="caution">
    <text evidence="16">The sequence shown here is derived from an EMBL/GenBank/DDBJ whole genome shotgun (WGS) entry which is preliminary data.</text>
</comment>
<feature type="coiled-coil region" evidence="12">
    <location>
        <begin position="382"/>
        <end position="416"/>
    </location>
</feature>
<dbReference type="PROSITE" id="PS50109">
    <property type="entry name" value="HIS_KIN"/>
    <property type="match status" value="1"/>
</dbReference>
<dbReference type="PANTHER" id="PTHR43065:SF50">
    <property type="entry name" value="HISTIDINE KINASE"/>
    <property type="match status" value="1"/>
</dbReference>
<evidence type="ECO:0000256" key="10">
    <source>
        <dbReference type="ARBA" id="ARBA00023012"/>
    </source>
</evidence>
<dbReference type="InterPro" id="IPR029151">
    <property type="entry name" value="Sensor-like_sf"/>
</dbReference>
<evidence type="ECO:0000313" key="17">
    <source>
        <dbReference type="Proteomes" id="UP000033607"/>
    </source>
</evidence>
<evidence type="ECO:0000256" key="11">
    <source>
        <dbReference type="ARBA" id="ARBA00023136"/>
    </source>
</evidence>
<evidence type="ECO:0000256" key="5">
    <source>
        <dbReference type="ARBA" id="ARBA00022553"/>
    </source>
</evidence>
<keyword evidence="9 13" id="KW-1133">Transmembrane helix</keyword>
<evidence type="ECO:0000256" key="1">
    <source>
        <dbReference type="ARBA" id="ARBA00000085"/>
    </source>
</evidence>
<dbReference type="SUPFAM" id="SSF158472">
    <property type="entry name" value="HAMP domain-like"/>
    <property type="match status" value="1"/>
</dbReference>
<dbReference type="Gene3D" id="1.10.287.130">
    <property type="match status" value="1"/>
</dbReference>
<evidence type="ECO:0000256" key="4">
    <source>
        <dbReference type="ARBA" id="ARBA00022475"/>
    </source>
</evidence>
<feature type="transmembrane region" description="Helical" evidence="13">
    <location>
        <begin position="296"/>
        <end position="318"/>
    </location>
</feature>
<protein>
    <recommendedName>
        <fullName evidence="3">histidine kinase</fullName>
        <ecNumber evidence="3">2.7.13.3</ecNumber>
    </recommendedName>
</protein>
<dbReference type="SUPFAM" id="SSF47384">
    <property type="entry name" value="Homodimeric domain of signal transducing histidine kinase"/>
    <property type="match status" value="1"/>
</dbReference>
<evidence type="ECO:0000256" key="12">
    <source>
        <dbReference type="SAM" id="Coils"/>
    </source>
</evidence>
<dbReference type="RefSeq" id="WP_046277894.1">
    <property type="nucleotide sequence ID" value="NZ_LATL02000197.1"/>
</dbReference>
<dbReference type="CDD" id="cd18773">
    <property type="entry name" value="PDC1_HK_sensor"/>
    <property type="match status" value="1"/>
</dbReference>
<dbReference type="SMART" id="SM00387">
    <property type="entry name" value="HATPase_c"/>
    <property type="match status" value="1"/>
</dbReference>
<dbReference type="InterPro" id="IPR036097">
    <property type="entry name" value="HisK_dim/P_sf"/>
</dbReference>
<dbReference type="Pfam" id="PF00672">
    <property type="entry name" value="HAMP"/>
    <property type="match status" value="1"/>
</dbReference>
<evidence type="ECO:0000256" key="13">
    <source>
        <dbReference type="SAM" id="Phobius"/>
    </source>
</evidence>
<keyword evidence="8 16" id="KW-0418">Kinase</keyword>
<dbReference type="InterPro" id="IPR005467">
    <property type="entry name" value="His_kinase_dom"/>
</dbReference>
<dbReference type="PANTHER" id="PTHR43065">
    <property type="entry name" value="SENSOR HISTIDINE KINASE"/>
    <property type="match status" value="1"/>
</dbReference>
<evidence type="ECO:0000256" key="8">
    <source>
        <dbReference type="ARBA" id="ARBA00022777"/>
    </source>
</evidence>
<dbReference type="Gene3D" id="3.30.450.20">
    <property type="entry name" value="PAS domain"/>
    <property type="match status" value="1"/>
</dbReference>
<dbReference type="SUPFAM" id="SSF55874">
    <property type="entry name" value="ATPase domain of HSP90 chaperone/DNA topoisomerase II/histidine kinase"/>
    <property type="match status" value="1"/>
</dbReference>
<dbReference type="InterPro" id="IPR003660">
    <property type="entry name" value="HAMP_dom"/>
</dbReference>
<reference evidence="16 17" key="1">
    <citation type="submission" date="2015-06" db="EMBL/GenBank/DDBJ databases">
        <title>Draft genome assembly of filamentous brackish cyanobacterium Limnoraphis robusta strain CS-951.</title>
        <authorList>
            <person name="Willis A."/>
            <person name="Parks M."/>
            <person name="Burford M.A."/>
        </authorList>
    </citation>
    <scope>NUCLEOTIDE SEQUENCE [LARGE SCALE GENOMIC DNA]</scope>
    <source>
        <strain evidence="16 17">CS-951</strain>
    </source>
</reference>
<keyword evidence="4" id="KW-1003">Cell membrane</keyword>
<comment type="catalytic activity">
    <reaction evidence="1">
        <text>ATP + protein L-histidine = ADP + protein N-phospho-L-histidine.</text>
        <dbReference type="EC" id="2.7.13.3"/>
    </reaction>
</comment>
<dbReference type="InterPro" id="IPR033479">
    <property type="entry name" value="dCache_1"/>
</dbReference>
<dbReference type="PRINTS" id="PR00344">
    <property type="entry name" value="BCTRLSENSOR"/>
</dbReference>
<dbReference type="GO" id="GO:0005886">
    <property type="term" value="C:plasma membrane"/>
    <property type="evidence" value="ECO:0007669"/>
    <property type="project" value="UniProtKB-SubCell"/>
</dbReference>
<dbReference type="SMART" id="SM00388">
    <property type="entry name" value="HisKA"/>
    <property type="match status" value="1"/>
</dbReference>
<dbReference type="CDD" id="cd00082">
    <property type="entry name" value="HisKA"/>
    <property type="match status" value="1"/>
</dbReference>
<dbReference type="EMBL" id="LATL02000197">
    <property type="protein sequence ID" value="KKD38695.1"/>
    <property type="molecule type" value="Genomic_DNA"/>
</dbReference>
<dbReference type="Proteomes" id="UP000033607">
    <property type="component" value="Unassembled WGS sequence"/>
</dbReference>
<name>A0A0F5YKJ2_9CYAN</name>
<dbReference type="SUPFAM" id="SSF103190">
    <property type="entry name" value="Sensory domain-like"/>
    <property type="match status" value="1"/>
</dbReference>
<dbReference type="InterPro" id="IPR036890">
    <property type="entry name" value="HATPase_C_sf"/>
</dbReference>
<keyword evidence="6" id="KW-0808">Transferase</keyword>
<comment type="subcellular location">
    <subcellularLocation>
        <location evidence="2">Cell membrane</location>
        <topology evidence="2">Multi-pass membrane protein</topology>
    </subcellularLocation>
</comment>
<dbReference type="Gene3D" id="6.10.340.10">
    <property type="match status" value="1"/>
</dbReference>
<sequence>MKPWKNSLLIQLVSSFLLLSLLIVSLVGFVAFYQAKISLKQSVFERLSATASLKEEELNRWVIDQGQTVLSLAKLPEIRTQAEAILTSNSPDSSSFLQEAFSSFITHQTGLQEIFLLSRSGRVVVSTHPKQIGLYKPLVQYSFVKPNSTEGFVSNFYRSPDTGKAQITLAIPLLNSDNKQQGILATNLNLDRIDQIIRQNTGLGKTGETYLVGNVGSSLSSRYVFISSKHLNSQEFSNGINSVAIQQAMQGKNGRGLYKNYQGISVIGVYYALPGQDLALIAEQTQTEAFAPARQLASSIFLSGLVLSSIMALGMLMLGRRIVKPIKAIAKTAYLVSQGDLNQTAPVLSNNEIGMLAKTFNQMIEQLKLTYQQLADYSHTLEEKVEQRTQELRHKNQDLEITLKQLKKTQTQLVQQEKMASLGQLVAGVAHEINNPVNFIYGNVQPATKYARDLLNLIQLYQKHYPQPNSEIIDDIEAIDLAFIQEDFMQLLDSMKEGSERIKEIVLSLRNFSRLDESEQKQVDLHQGIESTLRILQNRLKAQSERPEIAVIKQYGQLPLLNCYPGQLNQVYMNLLSNAIDALEQDRTIINPHILIHTTLSNNNIEIRISDNGSGIKSELLERIFDPFFTTKPVGKGTGLGLSISYHIIVENHKGKLLCHSQLGKGTEFIIKLPIRVR</sequence>
<keyword evidence="7 13" id="KW-0812">Transmembrane</keyword>
<evidence type="ECO:0000256" key="3">
    <source>
        <dbReference type="ARBA" id="ARBA00012438"/>
    </source>
</evidence>
<dbReference type="PROSITE" id="PS50885">
    <property type="entry name" value="HAMP"/>
    <property type="match status" value="1"/>
</dbReference>
<dbReference type="OrthoDB" id="9772100at2"/>
<dbReference type="AlphaFoldDB" id="A0A0F5YKJ2"/>
<proteinExistence type="predicted"/>
<evidence type="ECO:0000256" key="7">
    <source>
        <dbReference type="ARBA" id="ARBA00022692"/>
    </source>
</evidence>
<organism evidence="16 17">
    <name type="scientific">Limnoraphis robusta CS-951</name>
    <dbReference type="NCBI Taxonomy" id="1637645"/>
    <lineage>
        <taxon>Bacteria</taxon>
        <taxon>Bacillati</taxon>
        <taxon>Cyanobacteriota</taxon>
        <taxon>Cyanophyceae</taxon>
        <taxon>Oscillatoriophycideae</taxon>
        <taxon>Oscillatoriales</taxon>
        <taxon>Sirenicapillariaceae</taxon>
        <taxon>Limnoraphis</taxon>
    </lineage>
</organism>
<evidence type="ECO:0000256" key="9">
    <source>
        <dbReference type="ARBA" id="ARBA00022989"/>
    </source>
</evidence>
<dbReference type="InterPro" id="IPR004358">
    <property type="entry name" value="Sig_transdc_His_kin-like_C"/>
</dbReference>
<dbReference type="CDD" id="cd06225">
    <property type="entry name" value="HAMP"/>
    <property type="match status" value="1"/>
</dbReference>
<keyword evidence="5" id="KW-0597">Phosphoprotein</keyword>
<evidence type="ECO:0000256" key="2">
    <source>
        <dbReference type="ARBA" id="ARBA00004651"/>
    </source>
</evidence>
<feature type="domain" description="HAMP" evidence="15">
    <location>
        <begin position="320"/>
        <end position="372"/>
    </location>
</feature>